<evidence type="ECO:0000256" key="6">
    <source>
        <dbReference type="ARBA" id="ARBA00023295"/>
    </source>
</evidence>
<feature type="site" description="May be important for catalysis" evidence="7">
    <location>
        <position position="266"/>
    </location>
</feature>
<dbReference type="Proteomes" id="UP000886887">
    <property type="component" value="Unassembled WGS sequence"/>
</dbReference>
<evidence type="ECO:0000313" key="10">
    <source>
        <dbReference type="Proteomes" id="UP000886887"/>
    </source>
</evidence>
<reference evidence="9" key="1">
    <citation type="submission" date="2020-10" db="EMBL/GenBank/DDBJ databases">
        <authorList>
            <person name="Gilroy R."/>
        </authorList>
    </citation>
    <scope>NUCLEOTIDE SEQUENCE</scope>
    <source>
        <strain evidence="9">ChiSxjej2B14-6234</strain>
    </source>
</reference>
<dbReference type="InterPro" id="IPR057739">
    <property type="entry name" value="Glyco_hydro_29_N"/>
</dbReference>
<sequence length="440" mass="51402">MSSYAIRRTPGDASWFRHDRFGMFIHWGLYALPARHEWVKTRERMSEADYDRYFARFDPDLYDAREWARQARAAGMRYAVFTSKHHEGFCMWDTRYTDYKCTNTPAGRDLLREYVEAFRAEGLRVGFYYSLIDWHHPDFTIDMHHPRRDDPDARAQNEGRDMRRYAQYMRDQVTELLTHYGKIDILWFDFSYPDYHGEGDRAWMRGKGAADWEADALIALARRLQPDILIDNRAGIEQDLWTPEQYQPLEWLRHPQTGEYVTWEACQTFSGSWGYHRDETTWKSPEMLIRMLVNTVSLGGNLLMNVGPTARGCFDRRAQDALRVYADWMRFNGRSIYGCTMAEPELLSALPADCRFTQSEDGKRLYLHLFAYPFAHVQLPGLAGKVAYAQFLHDASELHFTEGRVDHFSEGAAQGDGLLVIELPARKPDVLVPVVELFLK</sequence>
<evidence type="ECO:0000256" key="4">
    <source>
        <dbReference type="ARBA" id="ARBA00022729"/>
    </source>
</evidence>
<dbReference type="SUPFAM" id="SSF51445">
    <property type="entry name" value="(Trans)glycosidases"/>
    <property type="match status" value="1"/>
</dbReference>
<comment type="similarity">
    <text evidence="2">Belongs to the glycosyl hydrolase 29 family.</text>
</comment>
<evidence type="ECO:0000313" key="9">
    <source>
        <dbReference type="EMBL" id="HIQ70869.1"/>
    </source>
</evidence>
<dbReference type="Gene3D" id="3.20.20.80">
    <property type="entry name" value="Glycosidases"/>
    <property type="match status" value="1"/>
</dbReference>
<comment type="caution">
    <text evidence="9">The sequence shown here is derived from an EMBL/GenBank/DDBJ whole genome shotgun (WGS) entry which is preliminary data.</text>
</comment>
<evidence type="ECO:0000256" key="1">
    <source>
        <dbReference type="ARBA" id="ARBA00004071"/>
    </source>
</evidence>
<name>A0A9D0Z8E2_9FIRM</name>
<dbReference type="GO" id="GO:0006004">
    <property type="term" value="P:fucose metabolic process"/>
    <property type="evidence" value="ECO:0007669"/>
    <property type="project" value="InterPro"/>
</dbReference>
<keyword evidence="6" id="KW-0326">Glycosidase</keyword>
<organism evidence="9 10">
    <name type="scientific">Candidatus Onthenecus intestinigallinarum</name>
    <dbReference type="NCBI Taxonomy" id="2840875"/>
    <lineage>
        <taxon>Bacteria</taxon>
        <taxon>Bacillati</taxon>
        <taxon>Bacillota</taxon>
        <taxon>Clostridia</taxon>
        <taxon>Eubacteriales</taxon>
        <taxon>Candidatus Onthenecus</taxon>
    </lineage>
</organism>
<protein>
    <recommendedName>
        <fullName evidence="3">alpha-L-fucosidase</fullName>
        <ecNumber evidence="3">3.2.1.51</ecNumber>
    </recommendedName>
</protein>
<evidence type="ECO:0000256" key="5">
    <source>
        <dbReference type="ARBA" id="ARBA00022801"/>
    </source>
</evidence>
<proteinExistence type="inferred from homology"/>
<dbReference type="GO" id="GO:0016139">
    <property type="term" value="P:glycoside catabolic process"/>
    <property type="evidence" value="ECO:0007669"/>
    <property type="project" value="TreeGrafter"/>
</dbReference>
<dbReference type="PANTHER" id="PTHR10030:SF37">
    <property type="entry name" value="ALPHA-L-FUCOSIDASE-RELATED"/>
    <property type="match status" value="1"/>
</dbReference>
<comment type="function">
    <text evidence="1">Alpha-L-fucosidase is responsible for hydrolyzing the alpha-1,6-linked fucose joined to the reducing-end N-acetylglucosamine of the carbohydrate moieties of glycoproteins.</text>
</comment>
<gene>
    <name evidence="9" type="ORF">IAB73_01465</name>
</gene>
<dbReference type="AlphaFoldDB" id="A0A9D0Z8E2"/>
<feature type="domain" description="Glycoside hydrolase family 29 N-terminal" evidence="8">
    <location>
        <begin position="14"/>
        <end position="333"/>
    </location>
</feature>
<dbReference type="PRINTS" id="PR00741">
    <property type="entry name" value="GLHYDRLASE29"/>
</dbReference>
<dbReference type="EMBL" id="DVFJ01000006">
    <property type="protein sequence ID" value="HIQ70869.1"/>
    <property type="molecule type" value="Genomic_DNA"/>
</dbReference>
<keyword evidence="5" id="KW-0378">Hydrolase</keyword>
<evidence type="ECO:0000259" key="8">
    <source>
        <dbReference type="Pfam" id="PF01120"/>
    </source>
</evidence>
<dbReference type="GO" id="GO:0005764">
    <property type="term" value="C:lysosome"/>
    <property type="evidence" value="ECO:0007669"/>
    <property type="project" value="TreeGrafter"/>
</dbReference>
<dbReference type="InterPro" id="IPR017853">
    <property type="entry name" value="GH"/>
</dbReference>
<dbReference type="PANTHER" id="PTHR10030">
    <property type="entry name" value="ALPHA-L-FUCOSIDASE"/>
    <property type="match status" value="1"/>
</dbReference>
<reference evidence="9" key="2">
    <citation type="journal article" date="2021" name="PeerJ">
        <title>Extensive microbial diversity within the chicken gut microbiome revealed by metagenomics and culture.</title>
        <authorList>
            <person name="Gilroy R."/>
            <person name="Ravi A."/>
            <person name="Getino M."/>
            <person name="Pursley I."/>
            <person name="Horton D.L."/>
            <person name="Alikhan N.F."/>
            <person name="Baker D."/>
            <person name="Gharbi K."/>
            <person name="Hall N."/>
            <person name="Watson M."/>
            <person name="Adriaenssens E.M."/>
            <person name="Foster-Nyarko E."/>
            <person name="Jarju S."/>
            <person name="Secka A."/>
            <person name="Antonio M."/>
            <person name="Oren A."/>
            <person name="Chaudhuri R.R."/>
            <person name="La Ragione R."/>
            <person name="Hildebrand F."/>
            <person name="Pallen M.J."/>
        </authorList>
    </citation>
    <scope>NUCLEOTIDE SEQUENCE</scope>
    <source>
        <strain evidence="9">ChiSxjej2B14-6234</strain>
    </source>
</reference>
<evidence type="ECO:0000256" key="7">
    <source>
        <dbReference type="PIRSR" id="PIRSR001092-1"/>
    </source>
</evidence>
<dbReference type="SMART" id="SM00812">
    <property type="entry name" value="Alpha_L_fucos"/>
    <property type="match status" value="1"/>
</dbReference>
<dbReference type="GO" id="GO:0004560">
    <property type="term" value="F:alpha-L-fucosidase activity"/>
    <property type="evidence" value="ECO:0007669"/>
    <property type="project" value="InterPro"/>
</dbReference>
<dbReference type="InterPro" id="IPR016286">
    <property type="entry name" value="FUC_metazoa-typ"/>
</dbReference>
<accession>A0A9D0Z8E2</accession>
<evidence type="ECO:0000256" key="2">
    <source>
        <dbReference type="ARBA" id="ARBA00007951"/>
    </source>
</evidence>
<dbReference type="EC" id="3.2.1.51" evidence="3"/>
<dbReference type="Pfam" id="PF01120">
    <property type="entry name" value="Alpha_L_fucos"/>
    <property type="match status" value="1"/>
</dbReference>
<keyword evidence="4" id="KW-0732">Signal</keyword>
<evidence type="ECO:0000256" key="3">
    <source>
        <dbReference type="ARBA" id="ARBA00012662"/>
    </source>
</evidence>
<dbReference type="PIRSF" id="PIRSF001092">
    <property type="entry name" value="Alpha-L-fucosidase"/>
    <property type="match status" value="1"/>
</dbReference>
<dbReference type="InterPro" id="IPR000933">
    <property type="entry name" value="Glyco_hydro_29"/>
</dbReference>